<dbReference type="EMBL" id="JBHLTR010000003">
    <property type="protein sequence ID" value="MFC0557688.1"/>
    <property type="molecule type" value="Genomic_DNA"/>
</dbReference>
<keyword evidence="3" id="KW-1185">Reference proteome</keyword>
<dbReference type="Proteomes" id="UP001589833">
    <property type="component" value="Unassembled WGS sequence"/>
</dbReference>
<evidence type="ECO:0000256" key="1">
    <source>
        <dbReference type="SAM" id="Coils"/>
    </source>
</evidence>
<accession>A0ABV6NC26</accession>
<dbReference type="InterPro" id="IPR019673">
    <property type="entry name" value="Spore_germination_GerPC"/>
</dbReference>
<evidence type="ECO:0000313" key="3">
    <source>
        <dbReference type="Proteomes" id="UP001589833"/>
    </source>
</evidence>
<evidence type="ECO:0000313" key="2">
    <source>
        <dbReference type="EMBL" id="MFC0557688.1"/>
    </source>
</evidence>
<reference evidence="2 3" key="1">
    <citation type="submission" date="2024-09" db="EMBL/GenBank/DDBJ databases">
        <authorList>
            <person name="Sun Q."/>
            <person name="Mori K."/>
        </authorList>
    </citation>
    <scope>NUCLEOTIDE SEQUENCE [LARGE SCALE GENOMIC DNA]</scope>
    <source>
        <strain evidence="2 3">NCAIM B.02301</strain>
    </source>
</reference>
<gene>
    <name evidence="2" type="primary">gerPC</name>
    <name evidence="2" type="ORF">ACFFH4_01305</name>
</gene>
<feature type="coiled-coil region" evidence="1">
    <location>
        <begin position="19"/>
        <end position="46"/>
    </location>
</feature>
<dbReference type="RefSeq" id="WP_273842983.1">
    <property type="nucleotide sequence ID" value="NZ_JAQQWT010000006.1"/>
</dbReference>
<sequence>MYYNNVDMTQNLQYIYSYLNSQQERINYLEATIQQLQNEMNALKQNPASNIERIEYKFDQLKVERLEGTLNIGITPQNGGNSIEDFTVAQQELNVPQATAQPSDLFKNVRSQIHHYLNGECYQVFNTIEQQNHYFLDNHYRQYIIQDIKGQIDSRIQYYLTQLNQDNNLNNQGNTEQLETMTINKVKEDIHKTYDEFIKHLPQKESDS</sequence>
<dbReference type="Pfam" id="PF10737">
    <property type="entry name" value="GerPC"/>
    <property type="match status" value="1"/>
</dbReference>
<name>A0ABV6NC26_9BACI</name>
<organism evidence="2 3">
    <name type="scientific">Halalkalibacter alkalisediminis</name>
    <dbReference type="NCBI Taxonomy" id="935616"/>
    <lineage>
        <taxon>Bacteria</taxon>
        <taxon>Bacillati</taxon>
        <taxon>Bacillota</taxon>
        <taxon>Bacilli</taxon>
        <taxon>Bacillales</taxon>
        <taxon>Bacillaceae</taxon>
        <taxon>Halalkalibacter</taxon>
    </lineage>
</organism>
<protein>
    <submittedName>
        <fullName evidence="2">Spore germination protein GerPC</fullName>
    </submittedName>
</protein>
<comment type="caution">
    <text evidence="2">The sequence shown here is derived from an EMBL/GenBank/DDBJ whole genome shotgun (WGS) entry which is preliminary data.</text>
</comment>
<proteinExistence type="predicted"/>
<keyword evidence="1" id="KW-0175">Coiled coil</keyword>